<feature type="domain" description="Helicase C-terminal" evidence="3">
    <location>
        <begin position="222"/>
        <end position="380"/>
    </location>
</feature>
<dbReference type="PANTHER" id="PTHR47396:SF1">
    <property type="entry name" value="ATP-DEPENDENT HELICASE IRC3-RELATED"/>
    <property type="match status" value="1"/>
</dbReference>
<evidence type="ECO:0000313" key="5">
    <source>
        <dbReference type="Proteomes" id="UP000199379"/>
    </source>
</evidence>
<dbReference type="SMART" id="SM00490">
    <property type="entry name" value="HELICc"/>
    <property type="match status" value="1"/>
</dbReference>
<accession>A0A1H6W629</accession>
<dbReference type="InterPro" id="IPR027417">
    <property type="entry name" value="P-loop_NTPase"/>
</dbReference>
<dbReference type="InterPro" id="IPR006935">
    <property type="entry name" value="Helicase/UvrB_N"/>
</dbReference>
<name>A0A1H6W629_9RHOB</name>
<dbReference type="PROSITE" id="PS51192">
    <property type="entry name" value="HELICASE_ATP_BIND_1"/>
    <property type="match status" value="1"/>
</dbReference>
<dbReference type="GO" id="GO:0004386">
    <property type="term" value="F:helicase activity"/>
    <property type="evidence" value="ECO:0007669"/>
    <property type="project" value="UniProtKB-KW"/>
</dbReference>
<evidence type="ECO:0000259" key="3">
    <source>
        <dbReference type="PROSITE" id="PS51194"/>
    </source>
</evidence>
<proteinExistence type="predicted"/>
<keyword evidence="1" id="KW-0175">Coiled coil</keyword>
<dbReference type="GO" id="GO:0003677">
    <property type="term" value="F:DNA binding"/>
    <property type="evidence" value="ECO:0007669"/>
    <property type="project" value="InterPro"/>
</dbReference>
<keyword evidence="4" id="KW-0378">Hydrolase</keyword>
<dbReference type="AlphaFoldDB" id="A0A1H6W629"/>
<evidence type="ECO:0000259" key="2">
    <source>
        <dbReference type="PROSITE" id="PS51192"/>
    </source>
</evidence>
<dbReference type="GO" id="GO:0016787">
    <property type="term" value="F:hydrolase activity"/>
    <property type="evidence" value="ECO:0007669"/>
    <property type="project" value="InterPro"/>
</dbReference>
<dbReference type="Gene3D" id="3.40.50.300">
    <property type="entry name" value="P-loop containing nucleotide triphosphate hydrolases"/>
    <property type="match status" value="2"/>
</dbReference>
<dbReference type="Proteomes" id="UP000199379">
    <property type="component" value="Unassembled WGS sequence"/>
</dbReference>
<feature type="domain" description="Helicase ATP-binding" evidence="2">
    <location>
        <begin position="26"/>
        <end position="173"/>
    </location>
</feature>
<dbReference type="InterPro" id="IPR001650">
    <property type="entry name" value="Helicase_C-like"/>
</dbReference>
<dbReference type="SUPFAM" id="SSF52540">
    <property type="entry name" value="P-loop containing nucleoside triphosphate hydrolases"/>
    <property type="match status" value="1"/>
</dbReference>
<dbReference type="STRING" id="1227549.SAMN05444007_103375"/>
<dbReference type="GO" id="GO:0005524">
    <property type="term" value="F:ATP binding"/>
    <property type="evidence" value="ECO:0007669"/>
    <property type="project" value="InterPro"/>
</dbReference>
<keyword evidence="4" id="KW-0067">ATP-binding</keyword>
<dbReference type="Pfam" id="PF04851">
    <property type="entry name" value="ResIII"/>
    <property type="match status" value="1"/>
</dbReference>
<gene>
    <name evidence="4" type="ORF">SAMN05444007_103375</name>
</gene>
<protein>
    <submittedName>
        <fullName evidence="4">Superfamily II DNA or RNA helicase</fullName>
    </submittedName>
</protein>
<dbReference type="RefSeq" id="WP_143057894.1">
    <property type="nucleotide sequence ID" value="NZ_BMGV01000003.1"/>
</dbReference>
<dbReference type="GO" id="GO:0005829">
    <property type="term" value="C:cytosol"/>
    <property type="evidence" value="ECO:0007669"/>
    <property type="project" value="TreeGrafter"/>
</dbReference>
<evidence type="ECO:0000313" key="4">
    <source>
        <dbReference type="EMBL" id="SEJ12363.1"/>
    </source>
</evidence>
<feature type="coiled-coil region" evidence="1">
    <location>
        <begin position="412"/>
        <end position="441"/>
    </location>
</feature>
<keyword evidence="4" id="KW-0347">Helicase</keyword>
<dbReference type="PANTHER" id="PTHR47396">
    <property type="entry name" value="TYPE I RESTRICTION ENZYME ECOKI R PROTEIN"/>
    <property type="match status" value="1"/>
</dbReference>
<dbReference type="Pfam" id="PF00271">
    <property type="entry name" value="Helicase_C"/>
    <property type="match status" value="1"/>
</dbReference>
<sequence length="489" mass="53546">MGPHLQGMQHVSLRDYQAKIVSEVYSHIRAGRRRILVQSPVGSGKTRTAARFVHDGLSRALNILFAAHRKELVTQPRDTFAAFDMRAGIVKAGFDFEPDLPLQIASVQTLVGKLDAITTPNLIILDEAHHATAGMWAAILAEYPDAIVIGLSGTPERADGTGLSDIFEVMVEGPSIPWLIERGYLVDCDVFGAPDRLILSKPRGSDYDPSKIIKALERKGRDGDPLVRFQAQHKPGKRGVGFGPSVEFCEHQAERFQSAGFKAFCLSAATPDDDRDAILAGYETGDTDFVWNVDVIGEGTDIPDLEILIDCAKTMSIVRYIQRAGRILRPADGKICGIYEDLVGNVAEHGHPCIARKFSLQGSAGRVKASEVTEDGEHLSTRQCNTCFQHYPTAPVCKYCGADNGPDKRISKERAAEIRKLEKEELAAAKKEAAKVRLDEERACGSLQELQALGTRRGYAPGWAFKRWKTMGGRPKPAGPKFGLDGWPT</sequence>
<reference evidence="4 5" key="1">
    <citation type="submission" date="2016-10" db="EMBL/GenBank/DDBJ databases">
        <authorList>
            <person name="de Groot N.N."/>
        </authorList>
    </citation>
    <scope>NUCLEOTIDE SEQUENCE [LARGE SCALE GENOMIC DNA]</scope>
    <source>
        <strain evidence="4 5">DSM 29340</strain>
    </source>
</reference>
<dbReference type="InterPro" id="IPR050742">
    <property type="entry name" value="Helicase_Restrict-Modif_Enz"/>
</dbReference>
<dbReference type="SMART" id="SM00487">
    <property type="entry name" value="DEXDc"/>
    <property type="match status" value="1"/>
</dbReference>
<dbReference type="OrthoDB" id="9803459at2"/>
<dbReference type="EMBL" id="FNYD01000003">
    <property type="protein sequence ID" value="SEJ12363.1"/>
    <property type="molecule type" value="Genomic_DNA"/>
</dbReference>
<dbReference type="PROSITE" id="PS51194">
    <property type="entry name" value="HELICASE_CTER"/>
    <property type="match status" value="1"/>
</dbReference>
<evidence type="ECO:0000256" key="1">
    <source>
        <dbReference type="SAM" id="Coils"/>
    </source>
</evidence>
<keyword evidence="4" id="KW-0547">Nucleotide-binding</keyword>
<keyword evidence="5" id="KW-1185">Reference proteome</keyword>
<dbReference type="InterPro" id="IPR014001">
    <property type="entry name" value="Helicase_ATP-bd"/>
</dbReference>
<organism evidence="4 5">
    <name type="scientific">Cribrihabitans marinus</name>
    <dbReference type="NCBI Taxonomy" id="1227549"/>
    <lineage>
        <taxon>Bacteria</taxon>
        <taxon>Pseudomonadati</taxon>
        <taxon>Pseudomonadota</taxon>
        <taxon>Alphaproteobacteria</taxon>
        <taxon>Rhodobacterales</taxon>
        <taxon>Paracoccaceae</taxon>
        <taxon>Cribrihabitans</taxon>
    </lineage>
</organism>